<dbReference type="GO" id="GO:0003723">
    <property type="term" value="F:RNA binding"/>
    <property type="evidence" value="ECO:0007669"/>
    <property type="project" value="InterPro"/>
</dbReference>
<dbReference type="InterPro" id="IPR011608">
    <property type="entry name" value="PRD"/>
</dbReference>
<evidence type="ECO:0000313" key="3">
    <source>
        <dbReference type="EMBL" id="ACG61830.1"/>
    </source>
</evidence>
<feature type="domain" description="PRD" evidence="2">
    <location>
        <begin position="73"/>
        <end position="174"/>
    </location>
</feature>
<evidence type="ECO:0000259" key="2">
    <source>
        <dbReference type="PROSITE" id="PS51372"/>
    </source>
</evidence>
<dbReference type="Pfam" id="PF03123">
    <property type="entry name" value="CAT_RBD"/>
    <property type="match status" value="1"/>
</dbReference>
<dbReference type="PANTHER" id="PTHR30185">
    <property type="entry name" value="CRYPTIC BETA-GLUCOSIDE BGL OPERON ANTITERMINATOR"/>
    <property type="match status" value="1"/>
</dbReference>
<dbReference type="Pfam" id="PF00874">
    <property type="entry name" value="PRD"/>
    <property type="match status" value="2"/>
</dbReference>
<dbReference type="Gene3D" id="1.10.1790.10">
    <property type="entry name" value="PRD domain"/>
    <property type="match status" value="2"/>
</dbReference>
<dbReference type="Proteomes" id="UP000001873">
    <property type="component" value="Chromosome"/>
</dbReference>
<feature type="domain" description="PRD" evidence="2">
    <location>
        <begin position="175"/>
        <end position="283"/>
    </location>
</feature>
<dbReference type="Gene3D" id="2.30.24.10">
    <property type="entry name" value="CAT RNA-binding domain"/>
    <property type="match status" value="1"/>
</dbReference>
<dbReference type="InterPro" id="IPR036634">
    <property type="entry name" value="PRD_sf"/>
</dbReference>
<dbReference type="PROSITE" id="PS51372">
    <property type="entry name" value="PRD_2"/>
    <property type="match status" value="2"/>
</dbReference>
<organism evidence="3 4">
    <name type="scientific">Streptococcus equi subsp. zooepidemicus (strain MGCS10565)</name>
    <dbReference type="NCBI Taxonomy" id="552526"/>
    <lineage>
        <taxon>Bacteria</taxon>
        <taxon>Bacillati</taxon>
        <taxon>Bacillota</taxon>
        <taxon>Bacilli</taxon>
        <taxon>Lactobacillales</taxon>
        <taxon>Streptococcaceae</taxon>
        <taxon>Streptococcus</taxon>
    </lineage>
</organism>
<dbReference type="HOGENOM" id="CLU_078802_0_0_9"/>
<dbReference type="SUPFAM" id="SSF50151">
    <property type="entry name" value="SacY-like RNA-binding domain"/>
    <property type="match status" value="1"/>
</dbReference>
<evidence type="ECO:0000313" key="4">
    <source>
        <dbReference type="Proteomes" id="UP000001873"/>
    </source>
</evidence>
<dbReference type="KEGG" id="sez:Sez_0458"/>
<dbReference type="InterPro" id="IPR036650">
    <property type="entry name" value="CAT_RNA-bd_dom_sf"/>
</dbReference>
<dbReference type="GO" id="GO:0006355">
    <property type="term" value="P:regulation of DNA-templated transcription"/>
    <property type="evidence" value="ECO:0007669"/>
    <property type="project" value="InterPro"/>
</dbReference>
<dbReference type="PANTHER" id="PTHR30185:SF15">
    <property type="entry name" value="CRYPTIC BETA-GLUCOSIDE BGL OPERON ANTITERMINATOR"/>
    <property type="match status" value="1"/>
</dbReference>
<evidence type="ECO:0000256" key="1">
    <source>
        <dbReference type="ARBA" id="ARBA00022737"/>
    </source>
</evidence>
<keyword evidence="1" id="KW-0677">Repeat</keyword>
<gene>
    <name evidence="3" type="primary">lacT</name>
    <name evidence="3" type="ordered locus">Sez_0458</name>
</gene>
<reference evidence="3 4" key="1">
    <citation type="journal article" date="2008" name="PLoS ONE">
        <title>Genome sequence of a lancefield group C Streptococcus zooepidemicus strain causing epidemic nephritis: new information about an old disease.</title>
        <authorList>
            <person name="Beres S.B."/>
            <person name="Sesso R."/>
            <person name="Pinto S.W.L."/>
            <person name="Hoe N.P."/>
            <person name="Porcella S.F."/>
            <person name="Deleo F.R."/>
            <person name="Musser J.M."/>
        </authorList>
    </citation>
    <scope>NUCLEOTIDE SEQUENCE [LARGE SCALE GENOMIC DNA]</scope>
    <source>
        <strain evidence="3 4">MGCS10565</strain>
    </source>
</reference>
<dbReference type="AlphaFoldDB" id="B4U1G3"/>
<dbReference type="InterPro" id="IPR050661">
    <property type="entry name" value="BglG_antiterminators"/>
</dbReference>
<dbReference type="InterPro" id="IPR004341">
    <property type="entry name" value="CAT_RNA-bd_dom"/>
</dbReference>
<dbReference type="SMART" id="SM01061">
    <property type="entry name" value="CAT_RBD"/>
    <property type="match status" value="1"/>
</dbReference>
<protein>
    <submittedName>
        <fullName evidence="3">Transcription antiterminator LacT</fullName>
    </submittedName>
</protein>
<accession>B4U1G3</accession>
<name>B4U1G3_STREM</name>
<proteinExistence type="predicted"/>
<dbReference type="EMBL" id="CP001129">
    <property type="protein sequence ID" value="ACG61830.1"/>
    <property type="molecule type" value="Genomic_DNA"/>
</dbReference>
<dbReference type="SUPFAM" id="SSF63520">
    <property type="entry name" value="PTS-regulatory domain, PRD"/>
    <property type="match status" value="2"/>
</dbReference>
<sequence length="283" mass="32779">MLKKEVRMFRLIRPLNNNAALVKNAANEQAVVMGAGIAFQKKKGDLIREEAVEKTFLLKNDEARENLLLLLKDVPLDVITVTYDVIDWLVLTYHYPVQQYLYVTLTDHIYAAYHMLQKGTYSVNRLPDISKEFGQEYEMAQAALEMFRQRLRTTFPDDEVTKIALHFINAKGEESSPQREHSSTKKLLNQVEAALMANGITRTSTNSHFYDRLMIHLTYFIQSLDRKNQGYHAMGSLEQQIKKEYPKAYEIGNAIYQLMTDLTGQELVESEKIYIVIHIQRLL</sequence>